<dbReference type="AlphaFoldDB" id="A0A136Q7J2"/>
<keyword evidence="2" id="KW-1185">Reference proteome</keyword>
<accession>A0A136Q7J2</accession>
<dbReference type="EMBL" id="LSZW01000035">
    <property type="protein sequence ID" value="KXK66647.1"/>
    <property type="molecule type" value="Genomic_DNA"/>
</dbReference>
<comment type="caution">
    <text evidence="1">The sequence shown here is derived from an EMBL/GenBank/DDBJ whole genome shotgun (WGS) entry which is preliminary data.</text>
</comment>
<evidence type="ECO:0000313" key="2">
    <source>
        <dbReference type="Proteomes" id="UP000070366"/>
    </source>
</evidence>
<dbReference type="Proteomes" id="UP000070366">
    <property type="component" value="Unassembled WGS sequence"/>
</dbReference>
<sequence>MGNNFFLGYSCRSLNIGGRQFIRLLLSFIYERKICPQGPRRERILRAERFLLFI</sequence>
<reference evidence="1 2" key="1">
    <citation type="submission" date="2016-02" db="EMBL/GenBank/DDBJ databases">
        <authorList>
            <person name="Wen L."/>
            <person name="He K."/>
            <person name="Yang H."/>
        </authorList>
    </citation>
    <scope>NUCLEOTIDE SEQUENCE [LARGE SCALE GENOMIC DNA]</scope>
    <source>
        <strain evidence="1 2">DSM 22607</strain>
    </source>
</reference>
<organism evidence="1 2">
    <name type="scientific">Christensenella minuta</name>
    <dbReference type="NCBI Taxonomy" id="626937"/>
    <lineage>
        <taxon>Bacteria</taxon>
        <taxon>Bacillati</taxon>
        <taxon>Bacillota</taxon>
        <taxon>Clostridia</taxon>
        <taxon>Christensenellales</taxon>
        <taxon>Christensenellaceae</taxon>
        <taxon>Christensenella</taxon>
    </lineage>
</organism>
<proteinExistence type="predicted"/>
<gene>
    <name evidence="1" type="ORF">HMPREF3293_00478</name>
</gene>
<dbReference type="STRING" id="626937.HMPREF3293_00478"/>
<name>A0A136Q7J2_9FIRM</name>
<evidence type="ECO:0000313" key="1">
    <source>
        <dbReference type="EMBL" id="KXK66647.1"/>
    </source>
</evidence>
<protein>
    <submittedName>
        <fullName evidence="1">Uncharacterized protein</fullName>
    </submittedName>
</protein>